<dbReference type="InterPro" id="IPR011640">
    <property type="entry name" value="Fe2_transport_prot_B_C"/>
</dbReference>
<dbReference type="PROSITE" id="PS51711">
    <property type="entry name" value="G_FEOB"/>
    <property type="match status" value="1"/>
</dbReference>
<feature type="binding site" evidence="14">
    <location>
        <begin position="39"/>
        <end position="46"/>
    </location>
    <ligand>
        <name>GTP</name>
        <dbReference type="ChEBI" id="CHEBI:37565"/>
        <label>1</label>
    </ligand>
</feature>
<feature type="binding site" evidence="15">
    <location>
        <position position="51"/>
    </location>
    <ligand>
        <name>Mg(2+)</name>
        <dbReference type="ChEBI" id="CHEBI:18420"/>
        <label>2</label>
    </ligand>
</feature>
<feature type="transmembrane region" description="Helical" evidence="16">
    <location>
        <begin position="610"/>
        <end position="631"/>
    </location>
</feature>
<comment type="caution">
    <text evidence="16">Lacks conserved residue(s) required for the propagation of feature annotation.</text>
</comment>
<feature type="region of interest" description="Disordered" evidence="17">
    <location>
        <begin position="196"/>
        <end position="223"/>
    </location>
</feature>
<feature type="transmembrane region" description="Helical" evidence="16">
    <location>
        <begin position="438"/>
        <end position="457"/>
    </location>
</feature>
<name>A0A935IIN1_9MICO</name>
<evidence type="ECO:0000259" key="18">
    <source>
        <dbReference type="PROSITE" id="PS51711"/>
    </source>
</evidence>
<evidence type="ECO:0000256" key="1">
    <source>
        <dbReference type="ARBA" id="ARBA00003926"/>
    </source>
</evidence>
<dbReference type="PANTHER" id="PTHR43185:SF1">
    <property type="entry name" value="FE(2+) TRANSPORTER FEOB"/>
    <property type="match status" value="1"/>
</dbReference>
<evidence type="ECO:0000256" key="10">
    <source>
        <dbReference type="ARBA" id="ARBA00023065"/>
    </source>
</evidence>
<evidence type="ECO:0000256" key="9">
    <source>
        <dbReference type="ARBA" id="ARBA00023004"/>
    </source>
</evidence>
<organism evidence="19 20">
    <name type="scientific">Candidatus Phosphoribacter hodrii</name>
    <dbReference type="NCBI Taxonomy" id="2953743"/>
    <lineage>
        <taxon>Bacteria</taxon>
        <taxon>Bacillati</taxon>
        <taxon>Actinomycetota</taxon>
        <taxon>Actinomycetes</taxon>
        <taxon>Micrococcales</taxon>
        <taxon>Dermatophilaceae</taxon>
        <taxon>Candidatus Phosphoribacter</taxon>
    </lineage>
</organism>
<keyword evidence="8 16" id="KW-1133">Transmembrane helix</keyword>
<feature type="region of interest" description="Disordered" evidence="17">
    <location>
        <begin position="1"/>
        <end position="26"/>
    </location>
</feature>
<feature type="transmembrane region" description="Helical" evidence="16">
    <location>
        <begin position="640"/>
        <end position="663"/>
    </location>
</feature>
<feature type="transmembrane region" description="Helical" evidence="16">
    <location>
        <begin position="259"/>
        <end position="279"/>
    </location>
</feature>
<evidence type="ECO:0000256" key="11">
    <source>
        <dbReference type="ARBA" id="ARBA00023134"/>
    </source>
</evidence>
<feature type="transmembrane region" description="Helical" evidence="16">
    <location>
        <begin position="495"/>
        <end position="514"/>
    </location>
</feature>
<dbReference type="GO" id="GO:0015093">
    <property type="term" value="F:ferrous iron transmembrane transporter activity"/>
    <property type="evidence" value="ECO:0007669"/>
    <property type="project" value="UniProtKB-UniRule"/>
</dbReference>
<sequence length="667" mass="70370">MGNAGLETGGAVTAAPTPSCHAPAAPQAPTGSLVVALAGAPNVGKSTLFNALTGARLTMGNWPGTTVEVSRGRWQPDAGSVTYELVDLPGAYSLDPISPDEELTRAVLLDPDPAARPHVVIVAADATHLARSLYVVAQLREHAQRIVVALTMVDVAARRGIRVDPDGLERALGVPVVAVDPRRRTGLTALAERVTQIAGAPEPSPRPHDTDTDTHGDRDGDADELDRAEERFGWVQDAVDRAQTREAAARHTWTDRVDAVVLSRVWGPIVFLAVMWLVFQATTTVAAPIQDALDALFTGPVSEGARAALAALHVDHPLVTGLVVDGLIAGVGMLLTFVPLMAVMFVLLALLEDSGYLARAAVVTDRTMRALGLPGRAFLPLIVGFGCNVPAIAATRVLGGAKQRVLTALLVPFTSCSARLTVYVLLATTFFDRYAGTVVFGMYLLSILLIVGVGLVLRRTLWRSMLAEPLLLDLPPYQRPTARVTWSVTWTRLRGFLRTAGGIIVATVAVVWLLQSVPVRGEHAFGATPVGDSAYAALAGAVAPVFEPAGFGQWQSAGALVTGFVAKEAVISSWAQTYATLDDTGAADEGRLAQAVRQDFEISSGGHGNAAALAFMVFLLAYTPCVATLAAQKREIGVRWAAFGVGMQLAVAWVLSVVVFQIARLVG</sequence>
<dbReference type="SUPFAM" id="SSF52540">
    <property type="entry name" value="P-loop containing nucleoside triphosphate hydrolases"/>
    <property type="match status" value="1"/>
</dbReference>
<protein>
    <recommendedName>
        <fullName evidence="13 16">Ferrous iron transport protein B</fullName>
    </recommendedName>
</protein>
<keyword evidence="11 14" id="KW-0342">GTP-binding</keyword>
<evidence type="ECO:0000256" key="5">
    <source>
        <dbReference type="ARBA" id="ARBA00022496"/>
    </source>
</evidence>
<feature type="binding site" evidence="14">
    <location>
        <begin position="87"/>
        <end position="90"/>
    </location>
    <ligand>
        <name>GTP</name>
        <dbReference type="ChEBI" id="CHEBI:37565"/>
        <label>1</label>
    </ligand>
</feature>
<evidence type="ECO:0000313" key="20">
    <source>
        <dbReference type="Proteomes" id="UP000726105"/>
    </source>
</evidence>
<dbReference type="PANTHER" id="PTHR43185">
    <property type="entry name" value="FERROUS IRON TRANSPORT PROTEIN B"/>
    <property type="match status" value="1"/>
</dbReference>
<gene>
    <name evidence="19" type="primary">feoB</name>
    <name evidence="19" type="ORF">IPI13_05475</name>
</gene>
<proteinExistence type="inferred from homology"/>
<feature type="domain" description="FeoB-type G" evidence="18">
    <location>
        <begin position="32"/>
        <end position="200"/>
    </location>
</feature>
<evidence type="ECO:0000256" key="17">
    <source>
        <dbReference type="SAM" id="MobiDB-lite"/>
    </source>
</evidence>
<keyword evidence="15" id="KW-0479">Metal-binding</keyword>
<feature type="binding site" evidence="15">
    <location>
        <position position="53"/>
    </location>
    <ligand>
        <name>Mg(2+)</name>
        <dbReference type="ChEBI" id="CHEBI:18420"/>
        <label>2</label>
    </ligand>
</feature>
<evidence type="ECO:0000313" key="19">
    <source>
        <dbReference type="EMBL" id="MBK7272627.1"/>
    </source>
</evidence>
<dbReference type="AlphaFoldDB" id="A0A935IIN1"/>
<dbReference type="Gene3D" id="3.40.50.300">
    <property type="entry name" value="P-loop containing nucleotide triphosphate hydrolases"/>
    <property type="match status" value="1"/>
</dbReference>
<evidence type="ECO:0000256" key="8">
    <source>
        <dbReference type="ARBA" id="ARBA00022989"/>
    </source>
</evidence>
<dbReference type="CDD" id="cd01879">
    <property type="entry name" value="FeoB"/>
    <property type="match status" value="1"/>
</dbReference>
<dbReference type="InterPro" id="IPR027417">
    <property type="entry name" value="P-loop_NTPase"/>
</dbReference>
<evidence type="ECO:0000256" key="6">
    <source>
        <dbReference type="ARBA" id="ARBA00022692"/>
    </source>
</evidence>
<dbReference type="InterPro" id="IPR030389">
    <property type="entry name" value="G_FEOB_dom"/>
</dbReference>
<dbReference type="InterPro" id="IPR011642">
    <property type="entry name" value="Gate_dom"/>
</dbReference>
<accession>A0A935IIN1</accession>
<evidence type="ECO:0000256" key="3">
    <source>
        <dbReference type="ARBA" id="ARBA00022448"/>
    </source>
</evidence>
<keyword evidence="12 16" id="KW-0472">Membrane</keyword>
<feature type="transmembrane region" description="Helical" evidence="16">
    <location>
        <begin position="327"/>
        <end position="351"/>
    </location>
</feature>
<comment type="function">
    <text evidence="1 16">Probable transporter of a GTP-driven Fe(2+) uptake system.</text>
</comment>
<evidence type="ECO:0000256" key="15">
    <source>
        <dbReference type="PIRSR" id="PIRSR603373-2"/>
    </source>
</evidence>
<comment type="similarity">
    <text evidence="16">Belongs to the TRAFAC class TrmE-Era-EngA-EngB-Septin-like GTPase superfamily. FeoB GTPase (TC 9.A.8) family.</text>
</comment>
<dbReference type="GO" id="GO:0046872">
    <property type="term" value="F:metal ion binding"/>
    <property type="evidence" value="ECO:0007669"/>
    <property type="project" value="UniProtKB-KW"/>
</dbReference>
<dbReference type="Pfam" id="PF07664">
    <property type="entry name" value="FeoB_C"/>
    <property type="match status" value="1"/>
</dbReference>
<dbReference type="Pfam" id="PF02421">
    <property type="entry name" value="FeoB_N"/>
    <property type="match status" value="1"/>
</dbReference>
<dbReference type="Pfam" id="PF07670">
    <property type="entry name" value="Gate"/>
    <property type="match status" value="2"/>
</dbReference>
<keyword evidence="10" id="KW-0406">Ion transport</keyword>
<evidence type="ECO:0000256" key="14">
    <source>
        <dbReference type="PIRSR" id="PIRSR603373-1"/>
    </source>
</evidence>
<dbReference type="GO" id="GO:0005886">
    <property type="term" value="C:plasma membrane"/>
    <property type="evidence" value="ECO:0007669"/>
    <property type="project" value="UniProtKB-SubCell"/>
</dbReference>
<evidence type="ECO:0000256" key="2">
    <source>
        <dbReference type="ARBA" id="ARBA00004651"/>
    </source>
</evidence>
<keyword evidence="4" id="KW-1003">Cell membrane</keyword>
<dbReference type="InterPro" id="IPR050860">
    <property type="entry name" value="FeoB_GTPase"/>
</dbReference>
<evidence type="ECO:0000256" key="4">
    <source>
        <dbReference type="ARBA" id="ARBA00022475"/>
    </source>
</evidence>
<dbReference type="NCBIfam" id="TIGR00437">
    <property type="entry name" value="feoB"/>
    <property type="match status" value="1"/>
</dbReference>
<feature type="binding site" evidence="15">
    <location>
        <position position="54"/>
    </location>
    <ligand>
        <name>Mg(2+)</name>
        <dbReference type="ChEBI" id="CHEBI:18420"/>
        <label>2</label>
    </ligand>
</feature>
<keyword evidence="15" id="KW-0460">Magnesium</keyword>
<dbReference type="EMBL" id="JADJIB010000002">
    <property type="protein sequence ID" value="MBK7272627.1"/>
    <property type="molecule type" value="Genomic_DNA"/>
</dbReference>
<reference evidence="19 20" key="1">
    <citation type="submission" date="2020-10" db="EMBL/GenBank/DDBJ databases">
        <title>Connecting structure to function with the recovery of over 1000 high-quality activated sludge metagenome-assembled genomes encoding full-length rRNA genes using long-read sequencing.</title>
        <authorList>
            <person name="Singleton C.M."/>
            <person name="Petriglieri F."/>
            <person name="Kristensen J.M."/>
            <person name="Kirkegaard R.H."/>
            <person name="Michaelsen T.Y."/>
            <person name="Andersen M.H."/>
            <person name="Karst S.M."/>
            <person name="Dueholm M.S."/>
            <person name="Nielsen P.H."/>
            <person name="Albertsen M."/>
        </authorList>
    </citation>
    <scope>NUCLEOTIDE SEQUENCE [LARGE SCALE GENOMIC DNA]</scope>
    <source>
        <strain evidence="19">Ega_18-Q3-R5-49_MAXAC.001</strain>
    </source>
</reference>
<dbReference type="InterPro" id="IPR003373">
    <property type="entry name" value="Fe2_transport_prot-B"/>
</dbReference>
<keyword evidence="7 14" id="KW-0547">Nucleotide-binding</keyword>
<evidence type="ECO:0000256" key="7">
    <source>
        <dbReference type="ARBA" id="ARBA00022741"/>
    </source>
</evidence>
<feature type="compositionally biased region" description="Basic and acidic residues" evidence="17">
    <location>
        <begin position="205"/>
        <end position="219"/>
    </location>
</feature>
<keyword evidence="5 16" id="KW-0410">Iron transport</keyword>
<keyword evidence="9 16" id="KW-0408">Iron</keyword>
<keyword evidence="6 16" id="KW-0812">Transmembrane</keyword>
<evidence type="ECO:0000256" key="16">
    <source>
        <dbReference type="RuleBase" id="RU362098"/>
    </source>
</evidence>
<feature type="binding site" evidence="15">
    <location>
        <position position="50"/>
    </location>
    <ligand>
        <name>Mg(2+)</name>
        <dbReference type="ChEBI" id="CHEBI:18420"/>
        <label>2</label>
    </ligand>
</feature>
<comment type="subcellular location">
    <subcellularLocation>
        <location evidence="16">Cell inner membrane</location>
        <topology evidence="16">Multi-pass membrane protein</topology>
    </subcellularLocation>
    <subcellularLocation>
        <location evidence="2">Cell membrane</location>
        <topology evidence="2">Multi-pass membrane protein</topology>
    </subcellularLocation>
</comment>
<dbReference type="GO" id="GO:0005525">
    <property type="term" value="F:GTP binding"/>
    <property type="evidence" value="ECO:0007669"/>
    <property type="project" value="UniProtKB-KW"/>
</dbReference>
<feature type="binding site" evidence="14">
    <location>
        <begin position="64"/>
        <end position="68"/>
    </location>
    <ligand>
        <name>GTP</name>
        <dbReference type="ChEBI" id="CHEBI:37565"/>
        <label>1</label>
    </ligand>
</feature>
<keyword evidence="3 16" id="KW-0813">Transport</keyword>
<evidence type="ECO:0000256" key="13">
    <source>
        <dbReference type="NCBIfam" id="TIGR00437"/>
    </source>
</evidence>
<evidence type="ECO:0000256" key="12">
    <source>
        <dbReference type="ARBA" id="ARBA00023136"/>
    </source>
</evidence>
<comment type="caution">
    <text evidence="19">The sequence shown here is derived from an EMBL/GenBank/DDBJ whole genome shotgun (WGS) entry which is preliminary data.</text>
</comment>
<dbReference type="Proteomes" id="UP000726105">
    <property type="component" value="Unassembled WGS sequence"/>
</dbReference>